<sequence length="103" mass="12125">MTLCRKFLISIIPHECHDRIYHGHLPEDRTLEEVKKCAWWESWRTETIKYCHTCDRCQNANRIIGKKFEPMIHIQEKKSAWEAVHTDLVTALPPCGDKGYNAC</sequence>
<accession>A0A9Q3DSE3</accession>
<dbReference type="InterPro" id="IPR041588">
    <property type="entry name" value="Integrase_H2C2"/>
</dbReference>
<keyword evidence="3" id="KW-1185">Reference proteome</keyword>
<reference evidence="2" key="1">
    <citation type="submission" date="2021-03" db="EMBL/GenBank/DDBJ databases">
        <title>Draft genome sequence of rust myrtle Austropuccinia psidii MF-1, a brazilian biotype.</title>
        <authorList>
            <person name="Quecine M.C."/>
            <person name="Pachon D.M.R."/>
            <person name="Bonatelli M.L."/>
            <person name="Correr F.H."/>
            <person name="Franceschini L.M."/>
            <person name="Leite T.F."/>
            <person name="Margarido G.R.A."/>
            <person name="Almeida C.A."/>
            <person name="Ferrarezi J.A."/>
            <person name="Labate C.A."/>
        </authorList>
    </citation>
    <scope>NUCLEOTIDE SEQUENCE</scope>
    <source>
        <strain evidence="2">MF-1</strain>
    </source>
</reference>
<dbReference type="Gene3D" id="1.10.340.70">
    <property type="match status" value="1"/>
</dbReference>
<name>A0A9Q3DSE3_9BASI</name>
<protein>
    <recommendedName>
        <fullName evidence="1">Integrase zinc-binding domain-containing protein</fullName>
    </recommendedName>
</protein>
<gene>
    <name evidence="2" type="ORF">O181_049446</name>
</gene>
<dbReference type="OrthoDB" id="3158924at2759"/>
<dbReference type="AlphaFoldDB" id="A0A9Q3DSE3"/>
<dbReference type="EMBL" id="AVOT02021107">
    <property type="protein sequence ID" value="MBW0509731.1"/>
    <property type="molecule type" value="Genomic_DNA"/>
</dbReference>
<evidence type="ECO:0000313" key="2">
    <source>
        <dbReference type="EMBL" id="MBW0509731.1"/>
    </source>
</evidence>
<proteinExistence type="predicted"/>
<dbReference type="Proteomes" id="UP000765509">
    <property type="component" value="Unassembled WGS sequence"/>
</dbReference>
<evidence type="ECO:0000259" key="1">
    <source>
        <dbReference type="Pfam" id="PF17921"/>
    </source>
</evidence>
<dbReference type="Pfam" id="PF17921">
    <property type="entry name" value="Integrase_H2C2"/>
    <property type="match status" value="1"/>
</dbReference>
<evidence type="ECO:0000313" key="3">
    <source>
        <dbReference type="Proteomes" id="UP000765509"/>
    </source>
</evidence>
<organism evidence="2 3">
    <name type="scientific">Austropuccinia psidii MF-1</name>
    <dbReference type="NCBI Taxonomy" id="1389203"/>
    <lineage>
        <taxon>Eukaryota</taxon>
        <taxon>Fungi</taxon>
        <taxon>Dikarya</taxon>
        <taxon>Basidiomycota</taxon>
        <taxon>Pucciniomycotina</taxon>
        <taxon>Pucciniomycetes</taxon>
        <taxon>Pucciniales</taxon>
        <taxon>Sphaerophragmiaceae</taxon>
        <taxon>Austropuccinia</taxon>
    </lineage>
</organism>
<feature type="domain" description="Integrase zinc-binding" evidence="1">
    <location>
        <begin position="14"/>
        <end position="61"/>
    </location>
</feature>
<comment type="caution">
    <text evidence="2">The sequence shown here is derived from an EMBL/GenBank/DDBJ whole genome shotgun (WGS) entry which is preliminary data.</text>
</comment>